<feature type="modified residue" description="4-aspartylphosphate" evidence="2">
    <location>
        <position position="53"/>
    </location>
</feature>
<comment type="caution">
    <text evidence="4">The sequence shown here is derived from an EMBL/GenBank/DDBJ whole genome shotgun (WGS) entry which is preliminary data.</text>
</comment>
<dbReference type="Proteomes" id="UP000318733">
    <property type="component" value="Unassembled WGS sequence"/>
</dbReference>
<dbReference type="RefSeq" id="WP_144250597.1">
    <property type="nucleotide sequence ID" value="NZ_VLPK01000006.1"/>
</dbReference>
<name>A0A556M9N9_9SPHI</name>
<keyword evidence="1 2" id="KW-0597">Phosphoprotein</keyword>
<evidence type="ECO:0000256" key="2">
    <source>
        <dbReference type="PROSITE-ProRule" id="PRU00169"/>
    </source>
</evidence>
<dbReference type="GO" id="GO:0000160">
    <property type="term" value="P:phosphorelay signal transduction system"/>
    <property type="evidence" value="ECO:0007669"/>
    <property type="project" value="InterPro"/>
</dbReference>
<dbReference type="InterPro" id="IPR050595">
    <property type="entry name" value="Bact_response_regulator"/>
</dbReference>
<dbReference type="AlphaFoldDB" id="A0A556M9N9"/>
<dbReference type="InterPro" id="IPR001789">
    <property type="entry name" value="Sig_transdc_resp-reg_receiver"/>
</dbReference>
<keyword evidence="5" id="KW-1185">Reference proteome</keyword>
<evidence type="ECO:0000313" key="5">
    <source>
        <dbReference type="Proteomes" id="UP000318733"/>
    </source>
</evidence>
<protein>
    <submittedName>
        <fullName evidence="4">Response regulator</fullName>
    </submittedName>
</protein>
<proteinExistence type="predicted"/>
<dbReference type="EMBL" id="VLPK01000006">
    <property type="protein sequence ID" value="TSJ36629.1"/>
    <property type="molecule type" value="Genomic_DNA"/>
</dbReference>
<sequence length="124" mass="13967">MNKRILILDDHQAILEVVTEALRYEQYDVLDITLGSQLFDAVRDFSPDLILLDYKLSDNNGGDLCRLLKDTPEHRHIPVVIFSAYFTRGDAAMPGGCDDILYKPFDLESLVSTVSGLLEHIGTR</sequence>
<dbReference type="SUPFAM" id="SSF52172">
    <property type="entry name" value="CheY-like"/>
    <property type="match status" value="1"/>
</dbReference>
<dbReference type="Pfam" id="PF00072">
    <property type="entry name" value="Response_reg"/>
    <property type="match status" value="1"/>
</dbReference>
<dbReference type="OrthoDB" id="5432534at2"/>
<dbReference type="PANTHER" id="PTHR44591:SF3">
    <property type="entry name" value="RESPONSE REGULATORY DOMAIN-CONTAINING PROTEIN"/>
    <property type="match status" value="1"/>
</dbReference>
<dbReference type="PANTHER" id="PTHR44591">
    <property type="entry name" value="STRESS RESPONSE REGULATOR PROTEIN 1"/>
    <property type="match status" value="1"/>
</dbReference>
<dbReference type="Gene3D" id="3.40.50.2300">
    <property type="match status" value="1"/>
</dbReference>
<organism evidence="4 5">
    <name type="scientific">Mucilaginibacter corticis</name>
    <dbReference type="NCBI Taxonomy" id="2597670"/>
    <lineage>
        <taxon>Bacteria</taxon>
        <taxon>Pseudomonadati</taxon>
        <taxon>Bacteroidota</taxon>
        <taxon>Sphingobacteriia</taxon>
        <taxon>Sphingobacteriales</taxon>
        <taxon>Sphingobacteriaceae</taxon>
        <taxon>Mucilaginibacter</taxon>
    </lineage>
</organism>
<dbReference type="SMART" id="SM00448">
    <property type="entry name" value="REC"/>
    <property type="match status" value="1"/>
</dbReference>
<reference evidence="4 5" key="1">
    <citation type="submission" date="2019-07" db="EMBL/GenBank/DDBJ databases">
        <authorList>
            <person name="Huq M.A."/>
        </authorList>
    </citation>
    <scope>NUCLEOTIDE SEQUENCE [LARGE SCALE GENOMIC DNA]</scope>
    <source>
        <strain evidence="4 5">MAH-19</strain>
    </source>
</reference>
<evidence type="ECO:0000313" key="4">
    <source>
        <dbReference type="EMBL" id="TSJ36629.1"/>
    </source>
</evidence>
<dbReference type="PROSITE" id="PS50110">
    <property type="entry name" value="RESPONSE_REGULATORY"/>
    <property type="match status" value="1"/>
</dbReference>
<evidence type="ECO:0000259" key="3">
    <source>
        <dbReference type="PROSITE" id="PS50110"/>
    </source>
</evidence>
<feature type="domain" description="Response regulatory" evidence="3">
    <location>
        <begin position="4"/>
        <end position="118"/>
    </location>
</feature>
<accession>A0A556M9N9</accession>
<dbReference type="InterPro" id="IPR011006">
    <property type="entry name" value="CheY-like_superfamily"/>
</dbReference>
<gene>
    <name evidence="4" type="ORF">FO440_22645</name>
</gene>
<evidence type="ECO:0000256" key="1">
    <source>
        <dbReference type="ARBA" id="ARBA00022553"/>
    </source>
</evidence>